<dbReference type="EMBL" id="JAAGOB010000003">
    <property type="protein sequence ID" value="NED95234.1"/>
    <property type="molecule type" value="Genomic_DNA"/>
</dbReference>
<proteinExistence type="predicted"/>
<keyword evidence="2" id="KW-1185">Reference proteome</keyword>
<dbReference type="Proteomes" id="UP000469185">
    <property type="component" value="Unassembled WGS sequence"/>
</dbReference>
<protein>
    <submittedName>
        <fullName evidence="1">Uncharacterized protein</fullName>
    </submittedName>
</protein>
<evidence type="ECO:0000313" key="2">
    <source>
        <dbReference type="Proteomes" id="UP000469185"/>
    </source>
</evidence>
<accession>A0A6N9YJU3</accession>
<organism evidence="1 2">
    <name type="scientific">Phytoactinopolyspora alkaliphila</name>
    <dbReference type="NCBI Taxonomy" id="1783498"/>
    <lineage>
        <taxon>Bacteria</taxon>
        <taxon>Bacillati</taxon>
        <taxon>Actinomycetota</taxon>
        <taxon>Actinomycetes</taxon>
        <taxon>Jiangellales</taxon>
        <taxon>Jiangellaceae</taxon>
        <taxon>Phytoactinopolyspora</taxon>
    </lineage>
</organism>
<comment type="caution">
    <text evidence="1">The sequence shown here is derived from an EMBL/GenBank/DDBJ whole genome shotgun (WGS) entry which is preliminary data.</text>
</comment>
<gene>
    <name evidence="1" type="ORF">G1H11_07885</name>
</gene>
<dbReference type="RefSeq" id="WP_163817706.1">
    <property type="nucleotide sequence ID" value="NZ_JAAGOB010000003.1"/>
</dbReference>
<evidence type="ECO:0000313" key="1">
    <source>
        <dbReference type="EMBL" id="NED95234.1"/>
    </source>
</evidence>
<dbReference type="AlphaFoldDB" id="A0A6N9YJU3"/>
<reference evidence="1 2" key="1">
    <citation type="submission" date="2020-02" db="EMBL/GenBank/DDBJ databases">
        <authorList>
            <person name="Li X.-J."/>
            <person name="Feng X.-M."/>
        </authorList>
    </citation>
    <scope>NUCLEOTIDE SEQUENCE [LARGE SCALE GENOMIC DNA]</scope>
    <source>
        <strain evidence="1 2">CGMCC 4.7225</strain>
    </source>
</reference>
<sequence length="72" mass="7986">MAVDLGTVGIWDTVGIWQRTGALNARVASDIEQLGYGKVWMRQPDAGANHVNVRERSETPMRGYCVLAEVLR</sequence>
<name>A0A6N9YJU3_9ACTN</name>